<evidence type="ECO:0000256" key="6">
    <source>
        <dbReference type="ARBA" id="ARBA00023069"/>
    </source>
</evidence>
<evidence type="ECO:0000256" key="1">
    <source>
        <dbReference type="ARBA" id="ARBA00004611"/>
    </source>
</evidence>
<evidence type="ECO:0000256" key="8">
    <source>
        <dbReference type="ARBA" id="ARBA00023273"/>
    </source>
</evidence>
<dbReference type="PANTHER" id="PTHR21648">
    <property type="entry name" value="FLAGELLAR RADIAL SPOKE PROTEIN 3"/>
    <property type="match status" value="1"/>
</dbReference>
<keyword evidence="9" id="KW-0175">Coiled coil</keyword>
<comment type="caution">
    <text evidence="11">The sequence shown here is derived from an EMBL/GenBank/DDBJ whole genome shotgun (WGS) entry which is preliminary data.</text>
</comment>
<evidence type="ECO:0000256" key="10">
    <source>
        <dbReference type="SAM" id="MobiDB-lite"/>
    </source>
</evidence>
<dbReference type="AlphaFoldDB" id="A0AAD7RW98"/>
<dbReference type="PANTHER" id="PTHR21648:SF0">
    <property type="entry name" value="RADIAL SPOKE HEAD PROTEIN 3 HOMOLOG"/>
    <property type="match status" value="1"/>
</dbReference>
<protein>
    <recommendedName>
        <fullName evidence="13">Radial spoke protein 3</fullName>
    </recommendedName>
</protein>
<dbReference type="EMBL" id="JAINUG010000156">
    <property type="protein sequence ID" value="KAJ8391523.1"/>
    <property type="molecule type" value="Genomic_DNA"/>
</dbReference>
<evidence type="ECO:0000256" key="9">
    <source>
        <dbReference type="SAM" id="Coils"/>
    </source>
</evidence>
<name>A0AAD7RW98_9TELE</name>
<evidence type="ECO:0000256" key="3">
    <source>
        <dbReference type="ARBA" id="ARBA00022490"/>
    </source>
</evidence>
<evidence type="ECO:0000256" key="2">
    <source>
        <dbReference type="ARBA" id="ARBA00006737"/>
    </source>
</evidence>
<dbReference type="InterPro" id="IPR009290">
    <property type="entry name" value="Radial_spoke_3"/>
</dbReference>
<evidence type="ECO:0008006" key="13">
    <source>
        <dbReference type="Google" id="ProtNLM"/>
    </source>
</evidence>
<sequence>MQTKKEGESTYTFASRPRPLQNRSKYRESVTEPSDGNGSYVNIMYDRRVVRGNTYAQTIIPVPAPKDPIEIQRQQEARRRAIARRRAKMQFRTSTPEAVEGRQHVDIQTELYLEELSDTVEESTVECQTDAFLDKPASPVFIPAKTGRDVGTQIEEGELFDFDLEVRPLLETLVGKTVEQSLQEVMEEEELASLRAQQRAYEELRNLELVEVQRLEKREHRHRQEKERRLRQQREVLRRERETAEKVAARAFSRQYLVDLLPSVYTTLKEHGYFYDPVERDLETVFLPWLMAQANGTLEKHCAARAIVDMLIRDVAQRKSHLYQQMADKSPDPS</sequence>
<feature type="region of interest" description="Disordered" evidence="10">
    <location>
        <begin position="1"/>
        <end position="38"/>
    </location>
</feature>
<evidence type="ECO:0000256" key="7">
    <source>
        <dbReference type="ARBA" id="ARBA00023212"/>
    </source>
</evidence>
<keyword evidence="3" id="KW-0963">Cytoplasm</keyword>
<accession>A0AAD7RW98</accession>
<gene>
    <name evidence="11" type="ORF">AAFF_G00088450</name>
</gene>
<dbReference type="GO" id="GO:0005929">
    <property type="term" value="C:cilium"/>
    <property type="evidence" value="ECO:0007669"/>
    <property type="project" value="TreeGrafter"/>
</dbReference>
<reference evidence="11" key="1">
    <citation type="journal article" date="2023" name="Science">
        <title>Genome structures resolve the early diversification of teleost fishes.</title>
        <authorList>
            <person name="Parey E."/>
            <person name="Louis A."/>
            <person name="Montfort J."/>
            <person name="Bouchez O."/>
            <person name="Roques C."/>
            <person name="Iampietro C."/>
            <person name="Lluch J."/>
            <person name="Castinel A."/>
            <person name="Donnadieu C."/>
            <person name="Desvignes T."/>
            <person name="Floi Bucao C."/>
            <person name="Jouanno E."/>
            <person name="Wen M."/>
            <person name="Mejri S."/>
            <person name="Dirks R."/>
            <person name="Jansen H."/>
            <person name="Henkel C."/>
            <person name="Chen W.J."/>
            <person name="Zahm M."/>
            <person name="Cabau C."/>
            <person name="Klopp C."/>
            <person name="Thompson A.W."/>
            <person name="Robinson-Rechavi M."/>
            <person name="Braasch I."/>
            <person name="Lecointre G."/>
            <person name="Bobe J."/>
            <person name="Postlethwait J.H."/>
            <person name="Berthelot C."/>
            <person name="Roest Crollius H."/>
            <person name="Guiguen Y."/>
        </authorList>
    </citation>
    <scope>NUCLEOTIDE SEQUENCE</scope>
    <source>
        <strain evidence="11">NC1722</strain>
    </source>
</reference>
<evidence type="ECO:0000256" key="4">
    <source>
        <dbReference type="ARBA" id="ARBA00022553"/>
    </source>
</evidence>
<proteinExistence type="inferred from homology"/>
<evidence type="ECO:0000313" key="11">
    <source>
        <dbReference type="EMBL" id="KAJ8391523.1"/>
    </source>
</evidence>
<keyword evidence="12" id="KW-1185">Reference proteome</keyword>
<evidence type="ECO:0000256" key="5">
    <source>
        <dbReference type="ARBA" id="ARBA00022846"/>
    </source>
</evidence>
<dbReference type="Pfam" id="PF06098">
    <property type="entry name" value="Radial_spoke_3"/>
    <property type="match status" value="1"/>
</dbReference>
<feature type="coiled-coil region" evidence="9">
    <location>
        <begin position="212"/>
        <end position="247"/>
    </location>
</feature>
<evidence type="ECO:0000313" key="12">
    <source>
        <dbReference type="Proteomes" id="UP001221898"/>
    </source>
</evidence>
<keyword evidence="7" id="KW-0206">Cytoskeleton</keyword>
<dbReference type="Proteomes" id="UP001221898">
    <property type="component" value="Unassembled WGS sequence"/>
</dbReference>
<organism evidence="11 12">
    <name type="scientific">Aldrovandia affinis</name>
    <dbReference type="NCBI Taxonomy" id="143900"/>
    <lineage>
        <taxon>Eukaryota</taxon>
        <taxon>Metazoa</taxon>
        <taxon>Chordata</taxon>
        <taxon>Craniata</taxon>
        <taxon>Vertebrata</taxon>
        <taxon>Euteleostomi</taxon>
        <taxon>Actinopterygii</taxon>
        <taxon>Neopterygii</taxon>
        <taxon>Teleostei</taxon>
        <taxon>Notacanthiformes</taxon>
        <taxon>Halosauridae</taxon>
        <taxon>Aldrovandia</taxon>
    </lineage>
</organism>
<keyword evidence="4" id="KW-0597">Phosphoprotein</keyword>
<keyword evidence="5" id="KW-0282">Flagellum</keyword>
<comment type="subcellular location">
    <subcellularLocation>
        <location evidence="1">Cytoplasm</location>
        <location evidence="1">Cytoskeleton</location>
        <location evidence="1">Flagellum axoneme</location>
    </subcellularLocation>
</comment>
<comment type="similarity">
    <text evidence="2">Belongs to the flagellar radial spoke RSP3 family.</text>
</comment>
<keyword evidence="8" id="KW-0966">Cell projection</keyword>
<keyword evidence="6" id="KW-0969">Cilium</keyword>